<dbReference type="Proteomes" id="UP001341840">
    <property type="component" value="Unassembled WGS sequence"/>
</dbReference>
<dbReference type="SUPFAM" id="SSF54928">
    <property type="entry name" value="RNA-binding domain, RBD"/>
    <property type="match status" value="1"/>
</dbReference>
<evidence type="ECO:0000313" key="2">
    <source>
        <dbReference type="EMBL" id="MED6147772.1"/>
    </source>
</evidence>
<dbReference type="EMBL" id="JASCZI010090917">
    <property type="protein sequence ID" value="MED6147772.1"/>
    <property type="molecule type" value="Genomic_DNA"/>
</dbReference>
<evidence type="ECO:0000256" key="1">
    <source>
        <dbReference type="SAM" id="MobiDB-lite"/>
    </source>
</evidence>
<gene>
    <name evidence="2" type="ORF">PIB30_046883</name>
</gene>
<organism evidence="2 3">
    <name type="scientific">Stylosanthes scabra</name>
    <dbReference type="NCBI Taxonomy" id="79078"/>
    <lineage>
        <taxon>Eukaryota</taxon>
        <taxon>Viridiplantae</taxon>
        <taxon>Streptophyta</taxon>
        <taxon>Embryophyta</taxon>
        <taxon>Tracheophyta</taxon>
        <taxon>Spermatophyta</taxon>
        <taxon>Magnoliopsida</taxon>
        <taxon>eudicotyledons</taxon>
        <taxon>Gunneridae</taxon>
        <taxon>Pentapetalae</taxon>
        <taxon>rosids</taxon>
        <taxon>fabids</taxon>
        <taxon>Fabales</taxon>
        <taxon>Fabaceae</taxon>
        <taxon>Papilionoideae</taxon>
        <taxon>50 kb inversion clade</taxon>
        <taxon>dalbergioids sensu lato</taxon>
        <taxon>Dalbergieae</taxon>
        <taxon>Pterocarpus clade</taxon>
        <taxon>Stylosanthes</taxon>
    </lineage>
</organism>
<dbReference type="Gene3D" id="3.30.70.330">
    <property type="match status" value="1"/>
</dbReference>
<feature type="region of interest" description="Disordered" evidence="1">
    <location>
        <begin position="126"/>
        <end position="147"/>
    </location>
</feature>
<comment type="caution">
    <text evidence="2">The sequence shown here is derived from an EMBL/GenBank/DDBJ whole genome shotgun (WGS) entry which is preliminary data.</text>
</comment>
<sequence length="491" mass="55951">MRKLAMQAEGIRERVSGKCVSGERRMGLGYDKQSWRDALIRTRGINDSTGIQTSWQCGGRLSEVKDWRKKLVSFIRYDSKGGATRAMEKLNGTYVAGRAIKVVEARARGSGKSAGWKRVSTSNMRWEGNQKKKGVSEPVEQKDHSRRMKEVEVKESESQRELLDRSIIAEAFHPIRFGAVVKRLDKLEEKYGKIECRDFDPKKCILSMDTIELRNRALADGVFLDIFDEVTVFWGYKWAFSRRVCLELMGLPLHVWSKETFETIAKGFDAKLVMLDEITENRRSFSVARVLVDCFQWEPIQEWITVKCGGIPFQVYVKEFGCEMLSRQVHPDDISKGGTMEVNSASESTVNRDDVQARDEEDGMFISGNMNQHRTVNVEEAIDGSKNRDVDSVDNDECMHVVADNVLMSEENERERWMEIVDEENGPHNREAVHNRVGPVTNVAQNENEDVMSPLKLSGMQLCRWPSGSCISPKGKSCMTEEARVRSLQRA</sequence>
<evidence type="ECO:0000313" key="3">
    <source>
        <dbReference type="Proteomes" id="UP001341840"/>
    </source>
</evidence>
<keyword evidence="3" id="KW-1185">Reference proteome</keyword>
<protein>
    <recommendedName>
        <fullName evidence="4">DUF4283 domain-containing protein</fullName>
    </recommendedName>
</protein>
<feature type="region of interest" description="Disordered" evidence="1">
    <location>
        <begin position="333"/>
        <end position="354"/>
    </location>
</feature>
<proteinExistence type="predicted"/>
<reference evidence="2 3" key="1">
    <citation type="journal article" date="2023" name="Plants (Basel)">
        <title>Bridging the Gap: Combining Genomics and Transcriptomics Approaches to Understand Stylosanthes scabra, an Orphan Legume from the Brazilian Caatinga.</title>
        <authorList>
            <person name="Ferreira-Neto J.R.C."/>
            <person name="da Silva M.D."/>
            <person name="Binneck E."/>
            <person name="de Melo N.F."/>
            <person name="da Silva R.H."/>
            <person name="de Melo A.L.T.M."/>
            <person name="Pandolfi V."/>
            <person name="Bustamante F.O."/>
            <person name="Brasileiro-Vidal A.C."/>
            <person name="Benko-Iseppon A.M."/>
        </authorList>
    </citation>
    <scope>NUCLEOTIDE SEQUENCE [LARGE SCALE GENOMIC DNA]</scope>
    <source>
        <tissue evidence="2">Leaves</tissue>
    </source>
</reference>
<dbReference type="InterPro" id="IPR012677">
    <property type="entry name" value="Nucleotide-bd_a/b_plait_sf"/>
</dbReference>
<accession>A0ABU6TGD7</accession>
<dbReference type="InterPro" id="IPR035979">
    <property type="entry name" value="RBD_domain_sf"/>
</dbReference>
<evidence type="ECO:0008006" key="4">
    <source>
        <dbReference type="Google" id="ProtNLM"/>
    </source>
</evidence>
<name>A0ABU6TGD7_9FABA</name>